<comment type="similarity">
    <text evidence="3 18">Belongs to the complex I subunit 2 family.</text>
</comment>
<evidence type="ECO:0000256" key="11">
    <source>
        <dbReference type="ARBA" id="ARBA00022982"/>
    </source>
</evidence>
<evidence type="ECO:0000256" key="10">
    <source>
        <dbReference type="ARBA" id="ARBA00022967"/>
    </source>
</evidence>
<keyword evidence="6" id="KW-0813">Transport</keyword>
<feature type="transmembrane region" description="Helical" evidence="18">
    <location>
        <begin position="115"/>
        <end position="135"/>
    </location>
</feature>
<dbReference type="RefSeq" id="YP_009775984.1">
    <property type="nucleotide sequence ID" value="NC_047464.1"/>
</dbReference>
<dbReference type="GO" id="GO:0008137">
    <property type="term" value="F:NADH dehydrogenase (ubiquinone) activity"/>
    <property type="evidence" value="ECO:0007669"/>
    <property type="project" value="UniProtKB-EC"/>
</dbReference>
<dbReference type="EC" id="7.1.1.2" evidence="4 18"/>
<dbReference type="PRINTS" id="PR01436">
    <property type="entry name" value="NADHDHGNASE2"/>
</dbReference>
<evidence type="ECO:0000256" key="2">
    <source>
        <dbReference type="ARBA" id="ARBA00004448"/>
    </source>
</evidence>
<feature type="transmembrane region" description="Helical" evidence="18">
    <location>
        <begin position="141"/>
        <end position="156"/>
    </location>
</feature>
<evidence type="ECO:0000256" key="8">
    <source>
        <dbReference type="ARBA" id="ARBA00022692"/>
    </source>
</evidence>
<evidence type="ECO:0000256" key="7">
    <source>
        <dbReference type="ARBA" id="ARBA00022660"/>
    </source>
</evidence>
<keyword evidence="12 18" id="KW-1133">Transmembrane helix</keyword>
<evidence type="ECO:0000313" key="20">
    <source>
        <dbReference type="EMBL" id="QJA16294.1"/>
    </source>
</evidence>
<evidence type="ECO:0000256" key="13">
    <source>
        <dbReference type="ARBA" id="ARBA00023027"/>
    </source>
</evidence>
<comment type="function">
    <text evidence="1">Core subunit of the mitochondrial membrane respiratory chain NADH dehydrogenase (Complex I) that is believed to belong to the minimal assembly required for catalysis. Complex I functions in the transfer of electrons from NADH to the respiratory chain. The immediate electron acceptor for the enzyme is believed to be ubiquinone.</text>
</comment>
<keyword evidence="14 18" id="KW-0830">Ubiquinone</keyword>
<comment type="function">
    <text evidence="18">Core subunit of the mitochondrial membrane respiratory chain NADH dehydrogenase (Complex I) which catalyzes electron transfer from NADH through the respiratory chain, using ubiquinone as an electron acceptor. Essential for the catalytic activity and assembly of complex I.</text>
</comment>
<keyword evidence="11 18" id="KW-0249">Electron transport</keyword>
<gene>
    <name evidence="20" type="primary">ND2</name>
</gene>
<evidence type="ECO:0000256" key="12">
    <source>
        <dbReference type="ARBA" id="ARBA00022989"/>
    </source>
</evidence>
<sequence length="323" mass="37506">MMNSSKMLFMMTMWLGIIISISSNNWIMIWCGLEITLVSIVPQMINKSNNSSESMMKYFIVQSISSSILMLSLMTMIMSGDYNYSYLMTTALLIKMGVAPFHNWVLTVIEELEHYMIMIILTVNKIAPVTIMSYFNNKLNLIIMLTILTGSIMALNQSSMKKIIGYSSIFNMGFMITALKNSMMWIMYLFVYSILISYLLMYMYLNKIKFINQMIMSEMLVTKMTMWMNMLSMGGMPPLIGFSIKYMIMMYMIKSKMIVTISIMIMASLMVMFFYLRMMFSSFMINSLINKNNLLKINKISSWMLIINLISLPILMISTNFMT</sequence>
<reference evidence="20" key="1">
    <citation type="journal article" date="2020" name="Mitochondrial DNA Part B Resour">
        <title>The mitochondrial genome of Paraahimia luodianensis (Hemiptera: Cicadellidae: Typhlocybinae), a new genus and species from China.</title>
        <authorList>
            <person name="Song Y."/>
            <person name="Yuan X."/>
            <person name="Li C."/>
        </authorList>
    </citation>
    <scope>NUCLEOTIDE SEQUENCE</scope>
</reference>
<evidence type="ECO:0000256" key="17">
    <source>
        <dbReference type="ARBA" id="ARBA00049551"/>
    </source>
</evidence>
<dbReference type="CTD" id="4536"/>
<dbReference type="GO" id="GO:0006120">
    <property type="term" value="P:mitochondrial electron transport, NADH to ubiquinone"/>
    <property type="evidence" value="ECO:0007669"/>
    <property type="project" value="InterPro"/>
</dbReference>
<protein>
    <recommendedName>
        <fullName evidence="5 18">NADH-ubiquinone oxidoreductase chain 2</fullName>
        <ecNumber evidence="4 18">7.1.1.2</ecNumber>
    </recommendedName>
</protein>
<feature type="transmembrane region" description="Helical" evidence="18">
    <location>
        <begin position="226"/>
        <end position="251"/>
    </location>
</feature>
<comment type="catalytic activity">
    <reaction evidence="17 18">
        <text>a ubiquinone + NADH + 5 H(+)(in) = a ubiquinol + NAD(+) + 4 H(+)(out)</text>
        <dbReference type="Rhea" id="RHEA:29091"/>
        <dbReference type="Rhea" id="RHEA-COMP:9565"/>
        <dbReference type="Rhea" id="RHEA-COMP:9566"/>
        <dbReference type="ChEBI" id="CHEBI:15378"/>
        <dbReference type="ChEBI" id="CHEBI:16389"/>
        <dbReference type="ChEBI" id="CHEBI:17976"/>
        <dbReference type="ChEBI" id="CHEBI:57540"/>
        <dbReference type="ChEBI" id="CHEBI:57945"/>
        <dbReference type="EC" id="7.1.1.2"/>
    </reaction>
</comment>
<dbReference type="GeneID" id="54616794"/>
<keyword evidence="9 18" id="KW-0999">Mitochondrion inner membrane</keyword>
<feature type="transmembrane region" description="Helical" evidence="18">
    <location>
        <begin position="257"/>
        <end position="276"/>
    </location>
</feature>
<evidence type="ECO:0000256" key="1">
    <source>
        <dbReference type="ARBA" id="ARBA00003257"/>
    </source>
</evidence>
<feature type="transmembrane region" description="Helical" evidence="18">
    <location>
        <begin position="163"/>
        <end position="179"/>
    </location>
</feature>
<feature type="domain" description="NADH:quinone oxidoreductase/Mrp antiporter transmembrane" evidence="19">
    <location>
        <begin position="23"/>
        <end position="270"/>
    </location>
</feature>
<evidence type="ECO:0000259" key="19">
    <source>
        <dbReference type="Pfam" id="PF00361"/>
    </source>
</evidence>
<dbReference type="EMBL" id="MN901449">
    <property type="protein sequence ID" value="QJA16294.1"/>
    <property type="molecule type" value="Genomic_DNA"/>
</dbReference>
<organism evidence="20">
    <name type="scientific">Paraahimia luodianensis</name>
    <dbReference type="NCBI Taxonomy" id="2726724"/>
    <lineage>
        <taxon>Eukaryota</taxon>
        <taxon>Metazoa</taxon>
        <taxon>Ecdysozoa</taxon>
        <taxon>Arthropoda</taxon>
        <taxon>Hexapoda</taxon>
        <taxon>Insecta</taxon>
        <taxon>Pterygota</taxon>
        <taxon>Neoptera</taxon>
        <taxon>Paraneoptera</taxon>
        <taxon>Hemiptera</taxon>
        <taxon>Auchenorrhyncha</taxon>
        <taxon>Membracoidea</taxon>
        <taxon>Cicadellidae</taxon>
        <taxon>Typhlocybinae</taxon>
        <taxon>Typhlocybinae incertae sedis</taxon>
        <taxon>Paraahimia</taxon>
    </lineage>
</organism>
<feature type="transmembrane region" description="Helical" evidence="18">
    <location>
        <begin position="12"/>
        <end position="37"/>
    </location>
</feature>
<keyword evidence="8 18" id="KW-0812">Transmembrane</keyword>
<evidence type="ECO:0000256" key="6">
    <source>
        <dbReference type="ARBA" id="ARBA00022448"/>
    </source>
</evidence>
<keyword evidence="13 18" id="KW-0520">NAD</keyword>
<dbReference type="GO" id="GO:0005743">
    <property type="term" value="C:mitochondrial inner membrane"/>
    <property type="evidence" value="ECO:0007669"/>
    <property type="project" value="UniProtKB-SubCell"/>
</dbReference>
<keyword evidence="15 18" id="KW-0496">Mitochondrion</keyword>
<evidence type="ECO:0000256" key="4">
    <source>
        <dbReference type="ARBA" id="ARBA00012944"/>
    </source>
</evidence>
<dbReference type="InterPro" id="IPR001750">
    <property type="entry name" value="ND/Mrp_TM"/>
</dbReference>
<geneLocation type="mitochondrion" evidence="20"/>
<evidence type="ECO:0000256" key="18">
    <source>
        <dbReference type="RuleBase" id="RU003403"/>
    </source>
</evidence>
<evidence type="ECO:0000256" key="16">
    <source>
        <dbReference type="ARBA" id="ARBA00023136"/>
    </source>
</evidence>
<feature type="transmembrane region" description="Helical" evidence="18">
    <location>
        <begin position="58"/>
        <end position="78"/>
    </location>
</feature>
<comment type="subcellular location">
    <subcellularLocation>
        <location evidence="2 18">Mitochondrion inner membrane</location>
        <topology evidence="2 18">Multi-pass membrane protein</topology>
    </subcellularLocation>
</comment>
<evidence type="ECO:0000256" key="5">
    <source>
        <dbReference type="ARBA" id="ARBA00021008"/>
    </source>
</evidence>
<feature type="transmembrane region" description="Helical" evidence="18">
    <location>
        <begin position="185"/>
        <end position="205"/>
    </location>
</feature>
<accession>A0A6H1XKY0</accession>
<evidence type="ECO:0000256" key="15">
    <source>
        <dbReference type="ARBA" id="ARBA00023128"/>
    </source>
</evidence>
<dbReference type="PANTHER" id="PTHR46552:SF1">
    <property type="entry name" value="NADH-UBIQUINONE OXIDOREDUCTASE CHAIN 2"/>
    <property type="match status" value="1"/>
</dbReference>
<keyword evidence="10 18" id="KW-1278">Translocase</keyword>
<dbReference type="InterPro" id="IPR050175">
    <property type="entry name" value="Complex_I_Subunit_2"/>
</dbReference>
<evidence type="ECO:0000256" key="3">
    <source>
        <dbReference type="ARBA" id="ARBA00007012"/>
    </source>
</evidence>
<evidence type="ECO:0000256" key="9">
    <source>
        <dbReference type="ARBA" id="ARBA00022792"/>
    </source>
</evidence>
<evidence type="ECO:0000256" key="14">
    <source>
        <dbReference type="ARBA" id="ARBA00023075"/>
    </source>
</evidence>
<keyword evidence="16 18" id="KW-0472">Membrane</keyword>
<dbReference type="PANTHER" id="PTHR46552">
    <property type="entry name" value="NADH-UBIQUINONE OXIDOREDUCTASE CHAIN 2"/>
    <property type="match status" value="1"/>
</dbReference>
<dbReference type="InterPro" id="IPR003917">
    <property type="entry name" value="NADH_UbQ_OxRdtase_chain2"/>
</dbReference>
<dbReference type="AlphaFoldDB" id="A0A6H1XKY0"/>
<proteinExistence type="inferred from homology"/>
<dbReference type="Pfam" id="PF00361">
    <property type="entry name" value="Proton_antipo_M"/>
    <property type="match status" value="1"/>
</dbReference>
<keyword evidence="7 18" id="KW-0679">Respiratory chain</keyword>
<feature type="transmembrane region" description="Helical" evidence="18">
    <location>
        <begin position="297"/>
        <end position="317"/>
    </location>
</feature>
<name>A0A6H1XKY0_9HEMI</name>
<feature type="transmembrane region" description="Helical" evidence="18">
    <location>
        <begin position="84"/>
        <end position="103"/>
    </location>
</feature>